<reference evidence="1" key="1">
    <citation type="submission" date="2023-08" db="EMBL/GenBank/DDBJ databases">
        <authorList>
            <person name="Chen Y."/>
            <person name="Shah S."/>
            <person name="Dougan E. K."/>
            <person name="Thang M."/>
            <person name="Chan C."/>
        </authorList>
    </citation>
    <scope>NUCLEOTIDE SEQUENCE</scope>
</reference>
<comment type="caution">
    <text evidence="1">The sequence shown here is derived from an EMBL/GenBank/DDBJ whole genome shotgun (WGS) entry which is preliminary data.</text>
</comment>
<dbReference type="EMBL" id="CAUJNA010003557">
    <property type="protein sequence ID" value="CAJ1404837.1"/>
    <property type="molecule type" value="Genomic_DNA"/>
</dbReference>
<evidence type="ECO:0000313" key="1">
    <source>
        <dbReference type="EMBL" id="CAJ1404837.1"/>
    </source>
</evidence>
<protein>
    <submittedName>
        <fullName evidence="1">Uncharacterized protein</fullName>
    </submittedName>
</protein>
<evidence type="ECO:0000313" key="2">
    <source>
        <dbReference type="Proteomes" id="UP001178507"/>
    </source>
</evidence>
<name>A0AA36JEQ6_9DINO</name>
<sequence>MSALLKEVPAQAEARTPERPLGRLYDSNALRWFATWGSEVVPRVSVAGGVIGLILVNSTMPQVVRTSDGKMPQLSRQMWIRMCLRITPLAGGLKAAQYAVMREMKLSLDQVLHPAASTMLAFGVIGTGFQSVIYNTLISEMYKIYTGKAKTMSMKELARGVQPGIVWCFARESLSMGGGLYLGPVVKTKLAAVLKDDDGKHSIGGVHLSEGVLRFGSGFLSGACTAFATQWVHNVSLFAGRLAATGEAQGAPFYTGAAWSRAYKELGMSVFYANYPHRMCLIAGAVALLNFVDIFHRPELRMLLEQLAALVPGPAARSALEEAAEKRRALGKVQGEAAAQLFTRLAVLCRQLGDEESAASYEEQARLSSEKSTLGETAVGRAFEAACRLDAFLLQTEAEGWHEAALALEACAAFRKVPGMTQDLGEWSALLQRAARLQPDPETWKFLAERLQLSPAWALPKLRAFDHGHTGQ</sequence>
<accession>A0AA36JEQ6</accession>
<keyword evidence="2" id="KW-1185">Reference proteome</keyword>
<organism evidence="1 2">
    <name type="scientific">Effrenium voratum</name>
    <dbReference type="NCBI Taxonomy" id="2562239"/>
    <lineage>
        <taxon>Eukaryota</taxon>
        <taxon>Sar</taxon>
        <taxon>Alveolata</taxon>
        <taxon>Dinophyceae</taxon>
        <taxon>Suessiales</taxon>
        <taxon>Symbiodiniaceae</taxon>
        <taxon>Effrenium</taxon>
    </lineage>
</organism>
<proteinExistence type="predicted"/>
<dbReference type="Proteomes" id="UP001178507">
    <property type="component" value="Unassembled WGS sequence"/>
</dbReference>
<dbReference type="AlphaFoldDB" id="A0AA36JEQ6"/>
<gene>
    <name evidence="1" type="ORF">EVOR1521_LOCUS27214</name>
</gene>